<name>A0A0F9TFE6_9ZZZZ</name>
<organism evidence="1">
    <name type="scientific">marine sediment metagenome</name>
    <dbReference type="NCBI Taxonomy" id="412755"/>
    <lineage>
        <taxon>unclassified sequences</taxon>
        <taxon>metagenomes</taxon>
        <taxon>ecological metagenomes</taxon>
    </lineage>
</organism>
<comment type="caution">
    <text evidence="1">The sequence shown here is derived from an EMBL/GenBank/DDBJ whole genome shotgun (WGS) entry which is preliminary data.</text>
</comment>
<protein>
    <submittedName>
        <fullName evidence="1">Uncharacterized protein</fullName>
    </submittedName>
</protein>
<accession>A0A0F9TFE6</accession>
<dbReference type="EMBL" id="LAZR01000342">
    <property type="protein sequence ID" value="KKN73557.1"/>
    <property type="molecule type" value="Genomic_DNA"/>
</dbReference>
<dbReference type="AlphaFoldDB" id="A0A0F9TFE6"/>
<proteinExistence type="predicted"/>
<sequence length="169" mass="19168">MSKQYFPGLEESLAEGKNRAEAAYAERIIRTVLREWYDPKPVHDIIRTAGDELGWSWFNDTQGCPFSIYSRKLTFGLVVLLKSAGFTKSSIWQAYFEVKANHERDDKVALIFPIPGLSNWVIHNDFQLALTPGYHTIVRQAASIDRGLIITPLPAFLAALKEAWSPWDA</sequence>
<gene>
    <name evidence="1" type="ORF">LCGC14_0400090</name>
</gene>
<reference evidence="1" key="1">
    <citation type="journal article" date="2015" name="Nature">
        <title>Complex archaea that bridge the gap between prokaryotes and eukaryotes.</title>
        <authorList>
            <person name="Spang A."/>
            <person name="Saw J.H."/>
            <person name="Jorgensen S.L."/>
            <person name="Zaremba-Niedzwiedzka K."/>
            <person name="Martijn J."/>
            <person name="Lind A.E."/>
            <person name="van Eijk R."/>
            <person name="Schleper C."/>
            <person name="Guy L."/>
            <person name="Ettema T.J."/>
        </authorList>
    </citation>
    <scope>NUCLEOTIDE SEQUENCE</scope>
</reference>
<evidence type="ECO:0000313" key="1">
    <source>
        <dbReference type="EMBL" id="KKN73557.1"/>
    </source>
</evidence>